<feature type="chain" id="PRO_5019421808" description="DUF4402 domain-containing protein" evidence="1">
    <location>
        <begin position="23"/>
        <end position="171"/>
    </location>
</feature>
<accession>A0A418PRC5</accession>
<dbReference type="AlphaFoldDB" id="A0A418PRC5"/>
<evidence type="ECO:0000256" key="1">
    <source>
        <dbReference type="SAM" id="SignalP"/>
    </source>
</evidence>
<keyword evidence="1" id="KW-0732">Signal</keyword>
<feature type="signal peptide" evidence="1">
    <location>
        <begin position="1"/>
        <end position="22"/>
    </location>
</feature>
<reference evidence="2 3" key="1">
    <citation type="submission" date="2018-09" db="EMBL/GenBank/DDBJ databases">
        <authorList>
            <person name="Wang X."/>
            <person name="Du Z."/>
        </authorList>
    </citation>
    <scope>NUCLEOTIDE SEQUENCE [LARGE SCALE GENOMIC DNA]</scope>
    <source>
        <strain evidence="2 3">N3</strain>
    </source>
</reference>
<dbReference type="OrthoDB" id="824583at2"/>
<protein>
    <recommendedName>
        <fullName evidence="4">DUF4402 domain-containing protein</fullName>
    </recommendedName>
</protein>
<gene>
    <name evidence="2" type="ORF">D0X99_11930</name>
</gene>
<name>A0A418PRC5_9BACT</name>
<keyword evidence="3" id="KW-1185">Reference proteome</keyword>
<evidence type="ECO:0000313" key="2">
    <source>
        <dbReference type="EMBL" id="RIW15147.1"/>
    </source>
</evidence>
<organism evidence="2 3">
    <name type="scientific">Algoriphagus lacus</name>
    <dbReference type="NCBI Taxonomy" id="2056311"/>
    <lineage>
        <taxon>Bacteria</taxon>
        <taxon>Pseudomonadati</taxon>
        <taxon>Bacteroidota</taxon>
        <taxon>Cytophagia</taxon>
        <taxon>Cytophagales</taxon>
        <taxon>Cyclobacteriaceae</taxon>
        <taxon>Algoriphagus</taxon>
    </lineage>
</organism>
<dbReference type="RefSeq" id="WP_119478052.1">
    <property type="nucleotide sequence ID" value="NZ_QXML01000005.1"/>
</dbReference>
<comment type="caution">
    <text evidence="2">The sequence shown here is derived from an EMBL/GenBank/DDBJ whole genome shotgun (WGS) entry which is preliminary data.</text>
</comment>
<dbReference type="Proteomes" id="UP000283522">
    <property type="component" value="Unassembled WGS sequence"/>
</dbReference>
<evidence type="ECO:0000313" key="3">
    <source>
        <dbReference type="Proteomes" id="UP000283522"/>
    </source>
</evidence>
<sequence length="171" mass="19342">MKRTFILFFLFISSYWGTRAWAQVDDTRKAELSVRATATVTDNLQMLTIRNLDLISPAVIDNKIMVSPITSGFAGMFKILGNPRGRVRITFLQNEILKEQNEGFGEVAAQYFVSEAFEDTQFQSTLLQVGEANVRLSEEGVLFLWLGADLDLSRATPGIYLSEFIIELEYI</sequence>
<dbReference type="EMBL" id="QXML01000005">
    <property type="protein sequence ID" value="RIW15147.1"/>
    <property type="molecule type" value="Genomic_DNA"/>
</dbReference>
<evidence type="ECO:0008006" key="4">
    <source>
        <dbReference type="Google" id="ProtNLM"/>
    </source>
</evidence>
<proteinExistence type="predicted"/>